<dbReference type="OrthoDB" id="9798180at2"/>
<dbReference type="Proteomes" id="UP000249818">
    <property type="component" value="Chromosome BARAN1"/>
</dbReference>
<dbReference type="RefSeq" id="WP_122031104.1">
    <property type="nucleotide sequence ID" value="NZ_LS483254.1"/>
</dbReference>
<dbReference type="GO" id="GO:0016853">
    <property type="term" value="F:isomerase activity"/>
    <property type="evidence" value="ECO:0007669"/>
    <property type="project" value="UniProtKB-KW"/>
</dbReference>
<proteinExistence type="predicted"/>
<evidence type="ECO:0000313" key="2">
    <source>
        <dbReference type="EMBL" id="SQD92843.1"/>
    </source>
</evidence>
<keyword evidence="1" id="KW-1133">Transmembrane helix</keyword>
<organism evidence="2 3">
    <name type="scientific">Candidatus Bipolaricaulis anaerobius</name>
    <dbReference type="NCBI Taxonomy" id="2026885"/>
    <lineage>
        <taxon>Bacteria</taxon>
        <taxon>Candidatus Bipolaricaulota</taxon>
        <taxon>Candidatus Bipolaricaulia</taxon>
        <taxon>Candidatus Bipolaricaulales</taxon>
        <taxon>Candidatus Bipolaricaulaceae</taxon>
        <taxon>Candidatus Bipolaricaulis</taxon>
    </lineage>
</organism>
<keyword evidence="2" id="KW-0413">Isomerase</keyword>
<dbReference type="EMBL" id="LS483254">
    <property type="protein sequence ID" value="SQD92843.1"/>
    <property type="molecule type" value="Genomic_DNA"/>
</dbReference>
<feature type="transmembrane region" description="Helical" evidence="1">
    <location>
        <begin position="141"/>
        <end position="161"/>
    </location>
</feature>
<dbReference type="AlphaFoldDB" id="A0A2X3K6Y3"/>
<evidence type="ECO:0000313" key="3">
    <source>
        <dbReference type="Proteomes" id="UP000249818"/>
    </source>
</evidence>
<protein>
    <submittedName>
        <fullName evidence="2">Putative Thiol-disulfide isomerase and thioredoxins, weak evidance</fullName>
    </submittedName>
</protein>
<dbReference type="CDD" id="cd02947">
    <property type="entry name" value="TRX_family"/>
    <property type="match status" value="1"/>
</dbReference>
<name>A0A2X3K6Y3_9BACT</name>
<keyword evidence="3" id="KW-1185">Reference proteome</keyword>
<gene>
    <name evidence="2" type="ORF">BARAN1_0819</name>
</gene>
<keyword evidence="1" id="KW-0472">Membrane</keyword>
<accession>A0A2X3K6Y3</accession>
<evidence type="ECO:0000256" key="1">
    <source>
        <dbReference type="SAM" id="Phobius"/>
    </source>
</evidence>
<dbReference type="KEGG" id="bana:BARAN1_0819"/>
<dbReference type="SUPFAM" id="SSF52833">
    <property type="entry name" value="Thioredoxin-like"/>
    <property type="match status" value="1"/>
</dbReference>
<keyword evidence="1" id="KW-0812">Transmembrane</keyword>
<reference evidence="3" key="1">
    <citation type="submission" date="2018-05" db="EMBL/GenBank/DDBJ databases">
        <authorList>
            <person name="Hao L."/>
        </authorList>
    </citation>
    <scope>NUCLEOTIDE SEQUENCE [LARGE SCALE GENOMIC DNA]</scope>
</reference>
<dbReference type="InterPro" id="IPR036249">
    <property type="entry name" value="Thioredoxin-like_sf"/>
</dbReference>
<dbReference type="Gene3D" id="3.40.30.10">
    <property type="entry name" value="Glutaredoxin"/>
    <property type="match status" value="1"/>
</dbReference>
<sequence length="163" mass="17276">MMRWGGLIVALAVPVVALAVPVELHYFWAATCPDCQVMKAYLRTLAADYPDLRIIEHEVAYSASEFRLMVDLAAAYGVTEVATPVVVVGDLASVGIGRAAELRIAEEVARCAAEGCESPLTRLHPVPIPPPDDEGAPPGSGSWGVALVFGLVAVLLVAWIVTR</sequence>